<feature type="region of interest" description="Disordered" evidence="10">
    <location>
        <begin position="63"/>
        <end position="93"/>
    </location>
</feature>
<dbReference type="InterPro" id="IPR008893">
    <property type="entry name" value="WGR_domain"/>
</dbReference>
<evidence type="ECO:0000256" key="9">
    <source>
        <dbReference type="ARBA" id="ARBA00033987"/>
    </source>
</evidence>
<dbReference type="PROSITE" id="PS50918">
    <property type="entry name" value="WWE"/>
    <property type="match status" value="1"/>
</dbReference>
<evidence type="ECO:0000256" key="8">
    <source>
        <dbReference type="ARBA" id="ARBA00024347"/>
    </source>
</evidence>
<evidence type="ECO:0000256" key="10">
    <source>
        <dbReference type="SAM" id="MobiDB-lite"/>
    </source>
</evidence>
<dbReference type="Gene3D" id="3.30.720.50">
    <property type="match status" value="1"/>
</dbReference>
<comment type="caution">
    <text evidence="13">The sequence shown here is derived from an EMBL/GenBank/DDBJ whole genome shotgun (WGS) entry which is preliminary data.</text>
</comment>
<dbReference type="GO" id="GO:0070212">
    <property type="term" value="P:protein poly-ADP-ribosylation"/>
    <property type="evidence" value="ECO:0007669"/>
    <property type="project" value="TreeGrafter"/>
</dbReference>
<dbReference type="SUPFAM" id="SSF117839">
    <property type="entry name" value="WWE domain"/>
    <property type="match status" value="1"/>
</dbReference>
<keyword evidence="3" id="KW-0328">Glycosyltransferase</keyword>
<dbReference type="PANTHER" id="PTHR10459:SF60">
    <property type="entry name" value="POLY [ADP-RIBOSE] POLYMERASE 2"/>
    <property type="match status" value="1"/>
</dbReference>
<organism evidence="13 14">
    <name type="scientific">Aphanomyces euteiches</name>
    <dbReference type="NCBI Taxonomy" id="100861"/>
    <lineage>
        <taxon>Eukaryota</taxon>
        <taxon>Sar</taxon>
        <taxon>Stramenopiles</taxon>
        <taxon>Oomycota</taxon>
        <taxon>Saprolegniomycetes</taxon>
        <taxon>Saprolegniales</taxon>
        <taxon>Verrucalvaceae</taxon>
        <taxon>Aphanomyces</taxon>
    </lineage>
</organism>
<dbReference type="Pfam" id="PF02825">
    <property type="entry name" value="WWE"/>
    <property type="match status" value="1"/>
</dbReference>
<evidence type="ECO:0000259" key="12">
    <source>
        <dbReference type="PROSITE" id="PS51977"/>
    </source>
</evidence>
<dbReference type="AlphaFoldDB" id="A0A6G0X6T9"/>
<comment type="subcellular location">
    <subcellularLocation>
        <location evidence="1">Nucleus</location>
    </subcellularLocation>
</comment>
<dbReference type="InterPro" id="IPR004170">
    <property type="entry name" value="WWE_dom"/>
</dbReference>
<dbReference type="GO" id="GO:0005730">
    <property type="term" value="C:nucleolus"/>
    <property type="evidence" value="ECO:0007669"/>
    <property type="project" value="TreeGrafter"/>
</dbReference>
<gene>
    <name evidence="13" type="ORF">Ae201684_007744</name>
</gene>
<dbReference type="InterPro" id="IPR036930">
    <property type="entry name" value="WGR_dom_sf"/>
</dbReference>
<name>A0A6G0X6T9_9STRA</name>
<evidence type="ECO:0000256" key="5">
    <source>
        <dbReference type="ARBA" id="ARBA00022695"/>
    </source>
</evidence>
<evidence type="ECO:0000256" key="2">
    <source>
        <dbReference type="ARBA" id="ARBA00012020"/>
    </source>
</evidence>
<evidence type="ECO:0000256" key="3">
    <source>
        <dbReference type="ARBA" id="ARBA00022676"/>
    </source>
</evidence>
<feature type="domain" description="WWE" evidence="11">
    <location>
        <begin position="206"/>
        <end position="293"/>
    </location>
</feature>
<dbReference type="PANTHER" id="PTHR10459">
    <property type="entry name" value="DNA LIGASE"/>
    <property type="match status" value="1"/>
</dbReference>
<dbReference type="Gene3D" id="2.20.140.10">
    <property type="entry name" value="WGR domain"/>
    <property type="match status" value="1"/>
</dbReference>
<keyword evidence="6" id="KW-0520">NAD</keyword>
<dbReference type="Pfam" id="PF05406">
    <property type="entry name" value="WGR"/>
    <property type="match status" value="1"/>
</dbReference>
<evidence type="ECO:0000256" key="6">
    <source>
        <dbReference type="ARBA" id="ARBA00023027"/>
    </source>
</evidence>
<dbReference type="GO" id="GO:0003950">
    <property type="term" value="F:NAD+ poly-ADP-ribosyltransferase activity"/>
    <property type="evidence" value="ECO:0007669"/>
    <property type="project" value="UniProtKB-EC"/>
</dbReference>
<dbReference type="EC" id="2.4.2.30" evidence="2"/>
<dbReference type="GO" id="GO:0006302">
    <property type="term" value="P:double-strand break repair"/>
    <property type="evidence" value="ECO:0007669"/>
    <property type="project" value="TreeGrafter"/>
</dbReference>
<dbReference type="InterPro" id="IPR037197">
    <property type="entry name" value="WWE_dom_sf"/>
</dbReference>
<dbReference type="VEuPathDB" id="FungiDB:AeMF1_004413"/>
<keyword evidence="14" id="KW-1185">Reference proteome</keyword>
<dbReference type="GO" id="GO:1990404">
    <property type="term" value="F:NAD+-protein mono-ADP-ribosyltransferase activity"/>
    <property type="evidence" value="ECO:0007669"/>
    <property type="project" value="TreeGrafter"/>
</dbReference>
<comment type="catalytic activity">
    <reaction evidence="9">
        <text>NAD(+) + (ADP-D-ribosyl)n-acceptor = nicotinamide + (ADP-D-ribosyl)n+1-acceptor + H(+).</text>
        <dbReference type="EC" id="2.4.2.30"/>
    </reaction>
</comment>
<keyword evidence="4" id="KW-0808">Transferase</keyword>
<dbReference type="InterPro" id="IPR050800">
    <property type="entry name" value="ARTD/PARP"/>
</dbReference>
<evidence type="ECO:0000256" key="4">
    <source>
        <dbReference type="ARBA" id="ARBA00022679"/>
    </source>
</evidence>
<reference evidence="13 14" key="1">
    <citation type="submission" date="2019-07" db="EMBL/GenBank/DDBJ databases">
        <title>Genomics analysis of Aphanomyces spp. identifies a new class of oomycete effector associated with host adaptation.</title>
        <authorList>
            <person name="Gaulin E."/>
        </authorList>
    </citation>
    <scope>NUCLEOTIDE SEQUENCE [LARGE SCALE GENOMIC DNA]</scope>
    <source>
        <strain evidence="13 14">ATCC 201684</strain>
    </source>
</reference>
<comment type="similarity">
    <text evidence="8">Belongs to the ARTD/PARP family.</text>
</comment>
<evidence type="ECO:0000256" key="1">
    <source>
        <dbReference type="ARBA" id="ARBA00004123"/>
    </source>
</evidence>
<evidence type="ECO:0000259" key="11">
    <source>
        <dbReference type="PROSITE" id="PS50918"/>
    </source>
</evidence>
<protein>
    <recommendedName>
        <fullName evidence="2">NAD(+) ADP-ribosyltransferase</fullName>
        <ecNumber evidence="2">2.4.2.30</ecNumber>
    </recommendedName>
</protein>
<keyword evidence="7" id="KW-0539">Nucleus</keyword>
<evidence type="ECO:0000313" key="14">
    <source>
        <dbReference type="Proteomes" id="UP000481153"/>
    </source>
</evidence>
<proteinExistence type="inferred from homology"/>
<dbReference type="Proteomes" id="UP000481153">
    <property type="component" value="Unassembled WGS sequence"/>
</dbReference>
<feature type="compositionally biased region" description="Basic residues" evidence="10">
    <location>
        <begin position="67"/>
        <end position="80"/>
    </location>
</feature>
<evidence type="ECO:0000256" key="7">
    <source>
        <dbReference type="ARBA" id="ARBA00023242"/>
    </source>
</evidence>
<dbReference type="EMBL" id="VJMJ01000093">
    <property type="protein sequence ID" value="KAF0735736.1"/>
    <property type="molecule type" value="Genomic_DNA"/>
</dbReference>
<dbReference type="FunFam" id="2.20.140.10:FF:000001">
    <property type="entry name" value="Poly [ADP-ribose] polymerase"/>
    <property type="match status" value="1"/>
</dbReference>
<feature type="domain" description="WGR" evidence="12">
    <location>
        <begin position="108"/>
        <end position="205"/>
    </location>
</feature>
<sequence length="306" mass="34077">MARTRSMTRRPVRRCNTVPEPIGCPCPWCQTWTPRKTYRKRPSVKVASKPKQTKVAKKTKTVATKAKAVKAKPAKTKPAKSKSATSGASDTHVSGQVDSAAVGLVPNGAHVAACADGNGYLDASLALVDLSQNSDKYYILQVLQAGTEFHCFSRWGRTGTVGQNQVEGPFNTIGEAEAVFNRKFQDKTGQRWADRSDFSQIDGKYDLLNVDHTADATGQWEYFMHDFVDGKARGWYPYTEDGTAQTEALWQTYQVNSAYNRRIVQSGYYSYNIDLDAMTQTNISTNKKRYIRRLYQGAIIGNTDLS</sequence>
<dbReference type="SMART" id="SM00773">
    <property type="entry name" value="WGR"/>
    <property type="match status" value="1"/>
</dbReference>
<keyword evidence="5" id="KW-0548">Nucleotidyltransferase</keyword>
<dbReference type="SUPFAM" id="SSF142921">
    <property type="entry name" value="WGR domain-like"/>
    <property type="match status" value="1"/>
</dbReference>
<dbReference type="PROSITE" id="PS51977">
    <property type="entry name" value="WGR"/>
    <property type="match status" value="1"/>
</dbReference>
<evidence type="ECO:0000313" key="13">
    <source>
        <dbReference type="EMBL" id="KAF0735736.1"/>
    </source>
</evidence>
<dbReference type="GO" id="GO:0016779">
    <property type="term" value="F:nucleotidyltransferase activity"/>
    <property type="evidence" value="ECO:0007669"/>
    <property type="project" value="UniProtKB-KW"/>
</dbReference>
<accession>A0A6G0X6T9</accession>